<dbReference type="InterPro" id="IPR027525">
    <property type="entry name" value="eIF3i"/>
</dbReference>
<dbReference type="PROSITE" id="PS50294">
    <property type="entry name" value="WD_REPEATS_REGION"/>
    <property type="match status" value="2"/>
</dbReference>
<dbReference type="Proteomes" id="UP000232323">
    <property type="component" value="Unassembled WGS sequence"/>
</dbReference>
<dbReference type="GO" id="GO:0003723">
    <property type="term" value="F:RNA binding"/>
    <property type="evidence" value="ECO:0007669"/>
    <property type="project" value="TreeGrafter"/>
</dbReference>
<feature type="repeat" description="WD" evidence="8">
    <location>
        <begin position="184"/>
        <end position="225"/>
    </location>
</feature>
<evidence type="ECO:0000313" key="10">
    <source>
        <dbReference type="Proteomes" id="UP000232323"/>
    </source>
</evidence>
<dbReference type="EMBL" id="BEGY01000012">
    <property type="protein sequence ID" value="GAX75437.1"/>
    <property type="molecule type" value="Genomic_DNA"/>
</dbReference>
<gene>
    <name evidence="9" type="ORF">CEUSTIGMA_g2881.t1</name>
</gene>
<dbReference type="PROSITE" id="PS00678">
    <property type="entry name" value="WD_REPEATS_1"/>
    <property type="match status" value="1"/>
</dbReference>
<evidence type="ECO:0000256" key="7">
    <source>
        <dbReference type="HAMAP-Rule" id="MF_03008"/>
    </source>
</evidence>
<evidence type="ECO:0000256" key="3">
    <source>
        <dbReference type="ARBA" id="ARBA00022574"/>
    </source>
</evidence>
<sequence>MRPYLLKGHERPLTQVKYNREGDLLITCAKNLQPCLWLSDNGMRLGTYEGHNGVIWTCDINIDSTRLYTASADQTVRIWELQTGKELFQFRQQEPCRAVSLSVGEGLLAFTADAFMGAQSMIHVMKLEQDIEQQSSKSILSIEAPRGRITRVFWSELNRCLVTSHDGGFLRKWDSETGQMLLEEKVHEDAIQDFQLSPDGSYGVTASLDKTAKLVDLETFQVIKTYKTGRLVQSAAISPIMDHVLLGGGQDASSVTTTASKAGGFEARFFHKIFAEEFGSVRGHFGPINSVAFHPDGKSFTTGGEDGYVRIHHLDADYFTAKFF</sequence>
<dbReference type="SUPFAM" id="SSF50978">
    <property type="entry name" value="WD40 repeat-like"/>
    <property type="match status" value="1"/>
</dbReference>
<dbReference type="PANTHER" id="PTHR19877">
    <property type="entry name" value="EUKARYOTIC TRANSLATION INITIATION FACTOR 3 SUBUNIT I"/>
    <property type="match status" value="1"/>
</dbReference>
<dbReference type="OrthoDB" id="24966at2759"/>
<name>A0A250WX75_9CHLO</name>
<keyword evidence="2 7" id="KW-0396">Initiation factor</keyword>
<evidence type="ECO:0000256" key="8">
    <source>
        <dbReference type="PROSITE-ProRule" id="PRU00221"/>
    </source>
</evidence>
<evidence type="ECO:0000313" key="9">
    <source>
        <dbReference type="EMBL" id="GAX75437.1"/>
    </source>
</evidence>
<organism evidence="9 10">
    <name type="scientific">Chlamydomonas eustigma</name>
    <dbReference type="NCBI Taxonomy" id="1157962"/>
    <lineage>
        <taxon>Eukaryota</taxon>
        <taxon>Viridiplantae</taxon>
        <taxon>Chlorophyta</taxon>
        <taxon>core chlorophytes</taxon>
        <taxon>Chlorophyceae</taxon>
        <taxon>CS clade</taxon>
        <taxon>Chlamydomonadales</taxon>
        <taxon>Chlamydomonadaceae</taxon>
        <taxon>Chlamydomonas</taxon>
    </lineage>
</organism>
<dbReference type="STRING" id="1157962.A0A250WX75"/>
<comment type="subcellular location">
    <subcellularLocation>
        <location evidence="7">Cytoplasm</location>
    </subcellularLocation>
</comment>
<keyword evidence="4" id="KW-0677">Repeat</keyword>
<keyword evidence="10" id="KW-1185">Reference proteome</keyword>
<dbReference type="PROSITE" id="PS50082">
    <property type="entry name" value="WD_REPEATS_2"/>
    <property type="match status" value="3"/>
</dbReference>
<comment type="function">
    <text evidence="7">Component of the eukaryotic translation initiation factor 3 (eIF-3) complex, which is involved in protein synthesis of a specialized repertoire of mRNAs and, together with other initiation factors, stimulates binding of mRNA and methionyl-tRNAi to the 40S ribosome. The eIF-3 complex specifically targets and initiates translation of a subset of mRNAs involved in cell proliferation.</text>
</comment>
<evidence type="ECO:0000256" key="1">
    <source>
        <dbReference type="ARBA" id="ARBA00022490"/>
    </source>
</evidence>
<dbReference type="GO" id="GO:0033290">
    <property type="term" value="C:eukaryotic 48S preinitiation complex"/>
    <property type="evidence" value="ECO:0007669"/>
    <property type="project" value="UniProtKB-UniRule"/>
</dbReference>
<dbReference type="HAMAP" id="MF_03008">
    <property type="entry name" value="eIF3i"/>
    <property type="match status" value="1"/>
</dbReference>
<dbReference type="AlphaFoldDB" id="A0A250WX75"/>
<feature type="repeat" description="WD" evidence="8">
    <location>
        <begin position="281"/>
        <end position="311"/>
    </location>
</feature>
<evidence type="ECO:0000256" key="5">
    <source>
        <dbReference type="ARBA" id="ARBA00022917"/>
    </source>
</evidence>
<keyword evidence="1 7" id="KW-0963">Cytoplasm</keyword>
<accession>A0A250WX75</accession>
<reference evidence="9 10" key="1">
    <citation type="submission" date="2017-08" db="EMBL/GenBank/DDBJ databases">
        <title>Acidophilic green algal genome provides insights into adaptation to an acidic environment.</title>
        <authorList>
            <person name="Hirooka S."/>
            <person name="Hirose Y."/>
            <person name="Kanesaki Y."/>
            <person name="Higuchi S."/>
            <person name="Fujiwara T."/>
            <person name="Onuma R."/>
            <person name="Era A."/>
            <person name="Ohbayashi R."/>
            <person name="Uzuka A."/>
            <person name="Nozaki H."/>
            <person name="Yoshikawa H."/>
            <person name="Miyagishima S.Y."/>
        </authorList>
    </citation>
    <scope>NUCLEOTIDE SEQUENCE [LARGE SCALE GENOMIC DNA]</scope>
    <source>
        <strain evidence="9 10">NIES-2499</strain>
    </source>
</reference>
<keyword evidence="5 7" id="KW-0648">Protein biosynthesis</keyword>
<protein>
    <recommendedName>
        <fullName evidence="7">Eukaryotic translation initiation factor 3 subunit I</fullName>
        <shortName evidence="7">eIF3i</shortName>
    </recommendedName>
</protein>
<dbReference type="Gene3D" id="2.130.10.10">
    <property type="entry name" value="YVTN repeat-like/Quinoprotein amine dehydrogenase"/>
    <property type="match status" value="1"/>
</dbReference>
<feature type="repeat" description="WD" evidence="8">
    <location>
        <begin position="48"/>
        <end position="89"/>
    </location>
</feature>
<dbReference type="GO" id="GO:0003743">
    <property type="term" value="F:translation initiation factor activity"/>
    <property type="evidence" value="ECO:0007669"/>
    <property type="project" value="UniProtKB-UniRule"/>
</dbReference>
<comment type="similarity">
    <text evidence="6">Belongs to the WD repeat STRAP family.</text>
</comment>
<proteinExistence type="inferred from homology"/>
<evidence type="ECO:0000256" key="6">
    <source>
        <dbReference type="ARBA" id="ARBA00038394"/>
    </source>
</evidence>
<comment type="similarity">
    <text evidence="7">Belongs to the eIF-3 subunit I family.</text>
</comment>
<dbReference type="InterPro" id="IPR015943">
    <property type="entry name" value="WD40/YVTN_repeat-like_dom_sf"/>
</dbReference>
<keyword evidence="3 8" id="KW-0853">WD repeat</keyword>
<dbReference type="GO" id="GO:0001732">
    <property type="term" value="P:formation of cytoplasmic translation initiation complex"/>
    <property type="evidence" value="ECO:0007669"/>
    <property type="project" value="UniProtKB-UniRule"/>
</dbReference>
<evidence type="ECO:0000256" key="4">
    <source>
        <dbReference type="ARBA" id="ARBA00022737"/>
    </source>
</evidence>
<evidence type="ECO:0000256" key="2">
    <source>
        <dbReference type="ARBA" id="ARBA00022540"/>
    </source>
</evidence>
<dbReference type="PANTHER" id="PTHR19877:SF1">
    <property type="entry name" value="EUKARYOTIC TRANSLATION INITIATION FACTOR 3 SUBUNIT I"/>
    <property type="match status" value="1"/>
</dbReference>
<dbReference type="InterPro" id="IPR019775">
    <property type="entry name" value="WD40_repeat_CS"/>
</dbReference>
<dbReference type="GO" id="GO:0016282">
    <property type="term" value="C:eukaryotic 43S preinitiation complex"/>
    <property type="evidence" value="ECO:0007669"/>
    <property type="project" value="UniProtKB-UniRule"/>
</dbReference>
<dbReference type="SMART" id="SM00320">
    <property type="entry name" value="WD40"/>
    <property type="match status" value="5"/>
</dbReference>
<dbReference type="InterPro" id="IPR036322">
    <property type="entry name" value="WD40_repeat_dom_sf"/>
</dbReference>
<dbReference type="InterPro" id="IPR001680">
    <property type="entry name" value="WD40_rpt"/>
</dbReference>
<dbReference type="Pfam" id="PF24805">
    <property type="entry name" value="EIF3I"/>
    <property type="match status" value="1"/>
</dbReference>
<comment type="subunit">
    <text evidence="7">Component of the eukaryotic translation initiation factor 3 (eIF-3) complex.</text>
</comment>
<dbReference type="GO" id="GO:0071541">
    <property type="term" value="C:eukaryotic translation initiation factor 3 complex, eIF3m"/>
    <property type="evidence" value="ECO:0007669"/>
    <property type="project" value="TreeGrafter"/>
</dbReference>
<comment type="caution">
    <text evidence="9">The sequence shown here is derived from an EMBL/GenBank/DDBJ whole genome shotgun (WGS) entry which is preliminary data.</text>
</comment>